<evidence type="ECO:0000313" key="3">
    <source>
        <dbReference type="EMBL" id="EFM91711.1"/>
    </source>
</evidence>
<dbReference type="SUPFAM" id="SSF51735">
    <property type="entry name" value="NAD(P)-binding Rossmann-fold domains"/>
    <property type="match status" value="1"/>
</dbReference>
<evidence type="ECO:0000256" key="1">
    <source>
        <dbReference type="ARBA" id="ARBA00006484"/>
    </source>
</evidence>
<gene>
    <name evidence="3" type="ORF">appser6_14100</name>
</gene>
<dbReference type="InterPro" id="IPR002347">
    <property type="entry name" value="SDR_fam"/>
</dbReference>
<organism evidence="3 4">
    <name type="scientific">Actinobacillus pleuropneumoniae serovar 6 str. Femo</name>
    <dbReference type="NCBI Taxonomy" id="754256"/>
    <lineage>
        <taxon>Bacteria</taxon>
        <taxon>Pseudomonadati</taxon>
        <taxon>Pseudomonadota</taxon>
        <taxon>Gammaproteobacteria</taxon>
        <taxon>Pasteurellales</taxon>
        <taxon>Pasteurellaceae</taxon>
        <taxon>Actinobacillus</taxon>
    </lineage>
</organism>
<dbReference type="Proteomes" id="UP000005341">
    <property type="component" value="Unassembled WGS sequence"/>
</dbReference>
<dbReference type="PROSITE" id="PS00061">
    <property type="entry name" value="ADH_SHORT"/>
    <property type="match status" value="1"/>
</dbReference>
<name>A0A828PJ88_ACTPL</name>
<dbReference type="InterPro" id="IPR020904">
    <property type="entry name" value="Sc_DH/Rdtase_CS"/>
</dbReference>
<comment type="similarity">
    <text evidence="1">Belongs to the short-chain dehydrogenases/reductases (SDR) family.</text>
</comment>
<dbReference type="PRINTS" id="PR00081">
    <property type="entry name" value="GDHRDH"/>
</dbReference>
<accession>A0A828PJ88</accession>
<dbReference type="PANTHER" id="PTHR43976:SF16">
    <property type="entry name" value="SHORT-CHAIN DEHYDROGENASE_REDUCTASE FAMILY PROTEIN"/>
    <property type="match status" value="1"/>
</dbReference>
<dbReference type="EMBL" id="ADOG01000019">
    <property type="protein sequence ID" value="EFM91711.1"/>
    <property type="molecule type" value="Genomic_DNA"/>
</dbReference>
<dbReference type="Pfam" id="PF00106">
    <property type="entry name" value="adh_short"/>
    <property type="match status" value="1"/>
</dbReference>
<dbReference type="AlphaFoldDB" id="A0A828PJ88"/>
<dbReference type="Gene3D" id="3.40.50.720">
    <property type="entry name" value="NAD(P)-binding Rossmann-like Domain"/>
    <property type="match status" value="1"/>
</dbReference>
<proteinExistence type="inferred from homology"/>
<evidence type="ECO:0000256" key="2">
    <source>
        <dbReference type="ARBA" id="ARBA00023002"/>
    </source>
</evidence>
<sequence>MQGVLEESMKTILITGCSSGIGYATAKLLKENGWRVIASCRKSADIDRLQSEGFECIRLDVQDSAQIAQAFEYIKASGGLDAVFCNAGQGQPGCVEDLPREALRELFEINVFGVWEVMNHALKIFRAQNHGRILLTSSILGFAAMHFRGAYNATKFAVEGMADTLRHELHGSNIYVSLIEPGPILSDFRSNSLDKLNKYINVEHTAKTAFNQKQYQRLATKKNDNPFAKPASAVAEACLKALSDSKPKARYQVTFPTKLFWWLRRILPTTWFDFVCRKSGG</sequence>
<dbReference type="GO" id="GO:0016491">
    <property type="term" value="F:oxidoreductase activity"/>
    <property type="evidence" value="ECO:0007669"/>
    <property type="project" value="UniProtKB-KW"/>
</dbReference>
<dbReference type="CDD" id="cd05374">
    <property type="entry name" value="17beta-HSD-like_SDR_c"/>
    <property type="match status" value="1"/>
</dbReference>
<dbReference type="PANTHER" id="PTHR43976">
    <property type="entry name" value="SHORT CHAIN DEHYDROGENASE"/>
    <property type="match status" value="1"/>
</dbReference>
<reference evidence="3 4" key="1">
    <citation type="journal article" date="2010" name="J. Bacteriol.">
        <title>Comparative genomic characterization of Actinobacillus pleuropneumoniae.</title>
        <authorList>
            <person name="Xu Z."/>
            <person name="Chen X."/>
            <person name="Li L."/>
            <person name="Li T."/>
            <person name="Wang S."/>
            <person name="Chen H."/>
            <person name="Zhou R."/>
        </authorList>
    </citation>
    <scope>NUCLEOTIDE SEQUENCE [LARGE SCALE GENOMIC DNA]</scope>
    <source>
        <strain evidence="3 4">Femo</strain>
    </source>
</reference>
<dbReference type="InterPro" id="IPR036291">
    <property type="entry name" value="NAD(P)-bd_dom_sf"/>
</dbReference>
<protein>
    <submittedName>
        <fullName evidence="3">Dehydrogenase with different specificities</fullName>
    </submittedName>
</protein>
<evidence type="ECO:0000313" key="4">
    <source>
        <dbReference type="Proteomes" id="UP000005341"/>
    </source>
</evidence>
<keyword evidence="2" id="KW-0560">Oxidoreductase</keyword>
<comment type="caution">
    <text evidence="3">The sequence shown here is derived from an EMBL/GenBank/DDBJ whole genome shotgun (WGS) entry which is preliminary data.</text>
</comment>
<dbReference type="InterPro" id="IPR051911">
    <property type="entry name" value="SDR_oxidoreductase"/>
</dbReference>